<dbReference type="EMBL" id="CAJNOG010000563">
    <property type="protein sequence ID" value="CAF1297666.1"/>
    <property type="molecule type" value="Genomic_DNA"/>
</dbReference>
<comment type="similarity">
    <text evidence="1">Belongs to the peptidase C48 family.</text>
</comment>
<dbReference type="Pfam" id="PF02902">
    <property type="entry name" value="Peptidase_C48"/>
    <property type="match status" value="1"/>
</dbReference>
<evidence type="ECO:0000259" key="5">
    <source>
        <dbReference type="PROSITE" id="PS50600"/>
    </source>
</evidence>
<dbReference type="PROSITE" id="PS50235">
    <property type="entry name" value="USP_3"/>
    <property type="match status" value="1"/>
</dbReference>
<protein>
    <recommendedName>
        <fullName evidence="9">Ubiquitin-like protease family profile domain-containing protein</fullName>
    </recommendedName>
</protein>
<evidence type="ECO:0000259" key="4">
    <source>
        <dbReference type="PROSITE" id="PS50235"/>
    </source>
</evidence>
<evidence type="ECO:0008006" key="9">
    <source>
        <dbReference type="Google" id="ProtNLM"/>
    </source>
</evidence>
<dbReference type="Gene3D" id="3.90.70.10">
    <property type="entry name" value="Cysteine proteinases"/>
    <property type="match status" value="1"/>
</dbReference>
<evidence type="ECO:0000313" key="6">
    <source>
        <dbReference type="EMBL" id="CAF1297666.1"/>
    </source>
</evidence>
<evidence type="ECO:0000256" key="3">
    <source>
        <dbReference type="ARBA" id="ARBA00022801"/>
    </source>
</evidence>
<dbReference type="InterPro" id="IPR003653">
    <property type="entry name" value="Peptidase_C48_C"/>
</dbReference>
<sequence length="1871" mass="214932">MEQKRTINRVHQSGGFDLITSPTIVGKSEVRQTTSTITNPLFRFASPVLQRRRIDEPVVKSTKTYDTLHFDQQEFCTSYRRRRMRKEPNLLNKNRNKVTNNQLKNGSTQKSIGITPPKFKSIISSTTMTHPTKGRGRPTKRPIAAEKLVKTFNTLTKSQIDALETTTWSTKSSYSTPTVWSIMCAKLTLKDNEKNKKWLAHIWQTNMWNVTADVLKASTVESNTVKNLTSVFEIQSQIEEICLNTAISITNDGTQEDNNMETSELEDMEPNPDKWNLFPSINNTTTYEYSAMKDSQEQQEHINVKGDKKCVHNIAERGATSLPIEHRELIDILLDRPSVSGRYEADVPSDPVILEIDNLDLCRFKTLLEESKIKKGKTSSKKESAKSRDMEWINLFEKYVSQINSSCVFMYTYHHFSTAKSTKSSSEKQFIMSANAACKHSKCTCSYHAEVHSNGEITFEFKGKICHSPSEQRSRPYRGDNRRAIAEKLNFGLSPDQVRLKQLGLLTENNRKFGNFNLVGSSPDVFRKIHSESKTSLMLDKDLPTSLEKVKEKLAKDVHPGKNIPGYLQTISIDPLRLTLFTVAGLCLWKLVGSKVPVSWDATGGIVMSRGKRIFYYELTIGNIANRSVTRKKLSGPSFPVTSMLSTAHTTMDLVQWLQDFEKGYRKLYGFDAPFPKPPIVHSDGALVFQMAALRFFNGDTTLSIYLKRCWTIINKTATNEDLTKTIIHSCLSHFVKSVKRQALKEYTKKKIIPFALWIISLLVNSNTVEEMSGIWEHICTVLLSPTQNASYSVSISCLSNAADNINKDPNKNNFVIKNVNVDSVGVCQYPTTFDQNIDETELDDDIENTISEQHALEESDSPFRDYFTKIYNDKVEDCGSSAGADSNKYMENPYYNPVYLKRMLTLYLSTAPIWSNLMMGNLARYGYRDLEPIEHCGCHNSRTTGISESRMKVVKNTVLGGEVSSRIDQVVQKLGSNIRQTELNYSGHYLLNLTRNQSKRAKKILAEESWNKRGPPPPTTTSIYSEKPKVSLVAQLKKVLKRKSKADELNTGIYQNSCQSKPYPMPSEQRLCWLNSSIQLILSNDLFVEAISTSTFFKLPAYNTPTNQILNVSNTQQDDDDDLFRFHTKLEKNTINFICYVIKSLTTKPVGIFDMHKYIQDLRTDGPKSYIVSKNEYIPVIRPMGELTCIKDYMSQILLDTIAYFTDAQTVCHHLISCSRCHSKNIITTERFLLLPLLINDCEALLLPKIALKKYFLTENNNNSQPCDSCDATSEQKRFRKQIEQLPDTLFISFSERKDIITSNNHTKSTEFFIQNHLDMSMFASQEMVCFPSYLKYQLKSVVISTDDKENNRHYYTFAKYGEQFYRCDDKLIELVDKSVVFERKYSISIAMYMREKNNHVNFAETIRQILSETENINLCDLAYNTHIKMMFDAALEYVVGNTKLLSWCYGSVYKCLQCKEENHLFGSDCILFSSDEHISEKEEISLDDTLIQPRLTPKIQCKNQCEGYTFTKEARYSILAIPQFVFVTLTTNSIQNKTNTTTTNTYNTNIHEQIYIKCDLKQNSFTYNLYCFIVVTKDERTLLVKCMGNNQYSVYNTDTKGYESLANYQFDDFVAASAANIVLCYETKDTIDLNVTLTPTTLDISEWTIMPSFDFNSSAARFEKYTSSFNQPLKIGRYQLELTDVAELIKPTHELNDKQLNAHLYVTTTLSNDILLFDSILFTQYSHRGFRKISEILDNQWFKFNTVLVPVHHINHWLLYIIDVTNQTILRFDSLPSTSTPYEKYEKTIIQLIRTHYFYTHNKKFNISKWKFVSHADVNKQDDKTSCGIRCGLFARSYVTRTQHEKIKKTNIRNYRMQFALQLLDYKKQ</sequence>
<comment type="caution">
    <text evidence="6">The sequence shown here is derived from an EMBL/GenBank/DDBJ whole genome shotgun (WGS) entry which is preliminary data.</text>
</comment>
<organism evidence="6 8">
    <name type="scientific">Adineta steineri</name>
    <dbReference type="NCBI Taxonomy" id="433720"/>
    <lineage>
        <taxon>Eukaryota</taxon>
        <taxon>Metazoa</taxon>
        <taxon>Spiralia</taxon>
        <taxon>Gnathifera</taxon>
        <taxon>Rotifera</taxon>
        <taxon>Eurotatoria</taxon>
        <taxon>Bdelloidea</taxon>
        <taxon>Adinetida</taxon>
        <taxon>Adinetidae</taxon>
        <taxon>Adineta</taxon>
    </lineage>
</organism>
<dbReference type="Proteomes" id="UP000663845">
    <property type="component" value="Unassembled WGS sequence"/>
</dbReference>
<reference evidence="6" key="1">
    <citation type="submission" date="2021-02" db="EMBL/GenBank/DDBJ databases">
        <authorList>
            <person name="Nowell W R."/>
        </authorList>
    </citation>
    <scope>NUCLEOTIDE SEQUENCE</scope>
</reference>
<dbReference type="EMBL" id="CAJOAZ010003772">
    <property type="protein sequence ID" value="CAF4027237.1"/>
    <property type="molecule type" value="Genomic_DNA"/>
</dbReference>
<feature type="domain" description="Ubiquitin-like protease family profile" evidence="5">
    <location>
        <begin position="1680"/>
        <end position="1840"/>
    </location>
</feature>
<keyword evidence="3" id="KW-0378">Hydrolase</keyword>
<name>A0A815DFI5_9BILA</name>
<dbReference type="InterPro" id="IPR038765">
    <property type="entry name" value="Papain-like_cys_pep_sf"/>
</dbReference>
<evidence type="ECO:0000256" key="2">
    <source>
        <dbReference type="ARBA" id="ARBA00022670"/>
    </source>
</evidence>
<dbReference type="InterPro" id="IPR028889">
    <property type="entry name" value="USP"/>
</dbReference>
<dbReference type="Gene3D" id="3.40.395.10">
    <property type="entry name" value="Adenoviral Proteinase, Chain A"/>
    <property type="match status" value="1"/>
</dbReference>
<keyword evidence="2" id="KW-0645">Protease</keyword>
<dbReference type="GO" id="GO:0008234">
    <property type="term" value="F:cysteine-type peptidase activity"/>
    <property type="evidence" value="ECO:0007669"/>
    <property type="project" value="InterPro"/>
</dbReference>
<dbReference type="SUPFAM" id="SSF54001">
    <property type="entry name" value="Cysteine proteinases"/>
    <property type="match status" value="2"/>
</dbReference>
<dbReference type="Proteomes" id="UP000663844">
    <property type="component" value="Unassembled WGS sequence"/>
</dbReference>
<proteinExistence type="inferred from homology"/>
<dbReference type="PROSITE" id="PS50600">
    <property type="entry name" value="ULP_PROTEASE"/>
    <property type="match status" value="1"/>
</dbReference>
<dbReference type="GO" id="GO:0006508">
    <property type="term" value="P:proteolysis"/>
    <property type="evidence" value="ECO:0007669"/>
    <property type="project" value="UniProtKB-KW"/>
</dbReference>
<evidence type="ECO:0000313" key="8">
    <source>
        <dbReference type="Proteomes" id="UP000663845"/>
    </source>
</evidence>
<evidence type="ECO:0000256" key="1">
    <source>
        <dbReference type="ARBA" id="ARBA00005234"/>
    </source>
</evidence>
<gene>
    <name evidence="6" type="ORF">JYZ213_LOCUS32133</name>
    <name evidence="7" type="ORF">OXD698_LOCUS31075</name>
</gene>
<evidence type="ECO:0000313" key="7">
    <source>
        <dbReference type="EMBL" id="CAF4027237.1"/>
    </source>
</evidence>
<accession>A0A815DFI5</accession>
<feature type="domain" description="USP" evidence="4">
    <location>
        <begin position="1064"/>
        <end position="1397"/>
    </location>
</feature>